<dbReference type="EMBL" id="AP018694">
    <property type="protein sequence ID" value="BBE20316.1"/>
    <property type="molecule type" value="Genomic_DNA"/>
</dbReference>
<accession>A0A5K7SFR0</accession>
<organism evidence="2 3">
    <name type="scientific">Aquipluma nitroreducens</name>
    <dbReference type="NCBI Taxonomy" id="2010828"/>
    <lineage>
        <taxon>Bacteria</taxon>
        <taxon>Pseudomonadati</taxon>
        <taxon>Bacteroidota</taxon>
        <taxon>Bacteroidia</taxon>
        <taxon>Marinilabiliales</taxon>
        <taxon>Prolixibacteraceae</taxon>
        <taxon>Aquipluma</taxon>
    </lineage>
</organism>
<proteinExistence type="predicted"/>
<dbReference type="Gene3D" id="3.40.50.80">
    <property type="entry name" value="Nucleotide-binding domain of ferredoxin-NADP reductase (FNR) module"/>
    <property type="match status" value="1"/>
</dbReference>
<dbReference type="KEGG" id="anf:AQPE_4507"/>
<dbReference type="PANTHER" id="PTHR47354:SF5">
    <property type="entry name" value="PROTEIN RFBI"/>
    <property type="match status" value="1"/>
</dbReference>
<dbReference type="GO" id="GO:0016491">
    <property type="term" value="F:oxidoreductase activity"/>
    <property type="evidence" value="ECO:0007669"/>
    <property type="project" value="InterPro"/>
</dbReference>
<dbReference type="Proteomes" id="UP001193389">
    <property type="component" value="Chromosome"/>
</dbReference>
<keyword evidence="3" id="KW-1185">Reference proteome</keyword>
<dbReference type="PRINTS" id="PR00410">
    <property type="entry name" value="PHEHYDRXLASE"/>
</dbReference>
<dbReference type="AlphaFoldDB" id="A0A5K7SFR0"/>
<dbReference type="PANTHER" id="PTHR47354">
    <property type="entry name" value="NADH OXIDOREDUCTASE HCR"/>
    <property type="match status" value="1"/>
</dbReference>
<dbReference type="InterPro" id="IPR017927">
    <property type="entry name" value="FAD-bd_FR_type"/>
</dbReference>
<name>A0A5K7SFR0_9BACT</name>
<dbReference type="Pfam" id="PF00970">
    <property type="entry name" value="FAD_binding_6"/>
    <property type="match status" value="1"/>
</dbReference>
<dbReference type="SUPFAM" id="SSF63380">
    <property type="entry name" value="Riboflavin synthase domain-like"/>
    <property type="match status" value="1"/>
</dbReference>
<dbReference type="PRINTS" id="PR00371">
    <property type="entry name" value="FPNCR"/>
</dbReference>
<reference evidence="2" key="1">
    <citation type="journal article" date="2020" name="Int. J. Syst. Evol. Microbiol.">
        <title>Aquipluma nitroreducens gen. nov. sp. nov., a novel facultatively anaerobic bacterium isolated from a freshwater lake.</title>
        <authorList>
            <person name="Watanabe M."/>
            <person name="Kojima H."/>
            <person name="Fukui M."/>
        </authorList>
    </citation>
    <scope>NUCLEOTIDE SEQUENCE</scope>
    <source>
        <strain evidence="2">MeG22</strain>
    </source>
</reference>
<evidence type="ECO:0000313" key="3">
    <source>
        <dbReference type="Proteomes" id="UP001193389"/>
    </source>
</evidence>
<protein>
    <submittedName>
        <fullName evidence="2">Ferredoxin--NADP(+) reductase</fullName>
    </submittedName>
</protein>
<evidence type="ECO:0000259" key="1">
    <source>
        <dbReference type="PROSITE" id="PS51384"/>
    </source>
</evidence>
<dbReference type="RefSeq" id="WP_318348476.1">
    <property type="nucleotide sequence ID" value="NZ_AP018694.1"/>
</dbReference>
<evidence type="ECO:0000313" key="2">
    <source>
        <dbReference type="EMBL" id="BBE20316.1"/>
    </source>
</evidence>
<dbReference type="PROSITE" id="PS51384">
    <property type="entry name" value="FAD_FR"/>
    <property type="match status" value="1"/>
</dbReference>
<dbReference type="SUPFAM" id="SSF52343">
    <property type="entry name" value="Ferredoxin reductase-like, C-terminal NADP-linked domain"/>
    <property type="match status" value="1"/>
</dbReference>
<dbReference type="InterPro" id="IPR001709">
    <property type="entry name" value="Flavoprot_Pyr_Nucl_cyt_Rdtase"/>
</dbReference>
<dbReference type="Gene3D" id="2.40.30.10">
    <property type="entry name" value="Translation factors"/>
    <property type="match status" value="1"/>
</dbReference>
<dbReference type="InterPro" id="IPR017938">
    <property type="entry name" value="Riboflavin_synthase-like_b-brl"/>
</dbReference>
<dbReference type="InterPro" id="IPR039261">
    <property type="entry name" value="FNR_nucleotide-bd"/>
</dbReference>
<feature type="domain" description="FAD-binding FR-type" evidence="1">
    <location>
        <begin position="1"/>
        <end position="97"/>
    </location>
</feature>
<dbReference type="InterPro" id="IPR050415">
    <property type="entry name" value="MRET"/>
</dbReference>
<sequence length="216" mass="24946">MKRQKHIVQKVINLTPETFIIRLDRGDFQFEPGQYVVIRIPDQNKGREYSIYSGINDDYLDFLVREIPEGGFSRYLRHLLPGSELDVEGPKGYFILDEKTRKGHKAMLIATGTGISPFHSYVRSYPDLNFRVLHGVHFADEAYGRESFNPDNYLLCTSRSDGGDYFGRVTYYLKENKIDADTICYLCGNSEMIDEVSTILEKYGLPPENIRTEVFF</sequence>
<dbReference type="InterPro" id="IPR008333">
    <property type="entry name" value="Cbr1-like_FAD-bd_dom"/>
</dbReference>
<gene>
    <name evidence="2" type="ORF">AQPE_4507</name>
</gene>